<keyword evidence="2" id="KW-0732">Signal</keyword>
<feature type="region of interest" description="Disordered" evidence="1">
    <location>
        <begin position="23"/>
        <end position="108"/>
    </location>
</feature>
<dbReference type="Proteomes" id="UP001516023">
    <property type="component" value="Unassembled WGS sequence"/>
</dbReference>
<sequence length="302" mass="33594">MMSRILLTTAVVLNLLTTTISSSSVPEMGRRRRTNRHDKRRRTVETSLLRGRTGIPETRQSSSTSPDENDESSSSSSPQHNHPQQPPQSDPHTHNPRHLAHHPDNIPYRLFRPPSLSLSSVLSQKALRKTCILTTLELLWSTPTESKDTSWMITLGNVQGLMNSHLPLYDVNAGNNNNNNNGEGTIVAYSHRQYNFQPYERHSLCLPGRGIYTLTLWDWTGNAGGGAQYTLYSDDGRPIVTGSMSTTSSYMQSVVFTVPLAPLESEAPSVSPVPSASLSPSVDCDWVVIDILYDMYPEETSW</sequence>
<evidence type="ECO:0000313" key="4">
    <source>
        <dbReference type="Proteomes" id="UP001516023"/>
    </source>
</evidence>
<dbReference type="EMBL" id="JABMIG020000044">
    <property type="protein sequence ID" value="KAL3798683.1"/>
    <property type="molecule type" value="Genomic_DNA"/>
</dbReference>
<comment type="caution">
    <text evidence="3">The sequence shown here is derived from an EMBL/GenBank/DDBJ whole genome shotgun (WGS) entry which is preliminary data.</text>
</comment>
<dbReference type="AlphaFoldDB" id="A0ABD3QE55"/>
<evidence type="ECO:0000313" key="3">
    <source>
        <dbReference type="EMBL" id="KAL3798683.1"/>
    </source>
</evidence>
<accession>A0ABD3QE55</accession>
<evidence type="ECO:0000256" key="1">
    <source>
        <dbReference type="SAM" id="MobiDB-lite"/>
    </source>
</evidence>
<protein>
    <submittedName>
        <fullName evidence="3">Uncharacterized protein</fullName>
    </submittedName>
</protein>
<proteinExistence type="predicted"/>
<feature type="compositionally biased region" description="Basic residues" evidence="1">
    <location>
        <begin position="30"/>
        <end position="42"/>
    </location>
</feature>
<keyword evidence="4" id="KW-1185">Reference proteome</keyword>
<feature type="chain" id="PRO_5044779411" evidence="2">
    <location>
        <begin position="23"/>
        <end position="302"/>
    </location>
</feature>
<organism evidence="3 4">
    <name type="scientific">Cyclotella cryptica</name>
    <dbReference type="NCBI Taxonomy" id="29204"/>
    <lineage>
        <taxon>Eukaryota</taxon>
        <taxon>Sar</taxon>
        <taxon>Stramenopiles</taxon>
        <taxon>Ochrophyta</taxon>
        <taxon>Bacillariophyta</taxon>
        <taxon>Coscinodiscophyceae</taxon>
        <taxon>Thalassiosirophycidae</taxon>
        <taxon>Stephanodiscales</taxon>
        <taxon>Stephanodiscaceae</taxon>
        <taxon>Cyclotella</taxon>
    </lineage>
</organism>
<name>A0ABD3QE55_9STRA</name>
<reference evidence="3 4" key="1">
    <citation type="journal article" date="2020" name="G3 (Bethesda)">
        <title>Improved Reference Genome for Cyclotella cryptica CCMP332, a Model for Cell Wall Morphogenesis, Salinity Adaptation, and Lipid Production in Diatoms (Bacillariophyta).</title>
        <authorList>
            <person name="Roberts W.R."/>
            <person name="Downey K.M."/>
            <person name="Ruck E.C."/>
            <person name="Traller J.C."/>
            <person name="Alverson A.J."/>
        </authorList>
    </citation>
    <scope>NUCLEOTIDE SEQUENCE [LARGE SCALE GENOMIC DNA]</scope>
    <source>
        <strain evidence="3 4">CCMP332</strain>
    </source>
</reference>
<gene>
    <name evidence="3" type="ORF">HJC23_004434</name>
</gene>
<feature type="signal peptide" evidence="2">
    <location>
        <begin position="1"/>
        <end position="22"/>
    </location>
</feature>
<evidence type="ECO:0000256" key="2">
    <source>
        <dbReference type="SAM" id="SignalP"/>
    </source>
</evidence>
<feature type="compositionally biased region" description="Low complexity" evidence="1">
    <location>
        <begin position="61"/>
        <end position="83"/>
    </location>
</feature>